<protein>
    <submittedName>
        <fullName evidence="1">Uncharacterized protein</fullName>
    </submittedName>
</protein>
<gene>
    <name evidence="1" type="ORF">GCM10017771_70240</name>
</gene>
<reference evidence="1" key="2">
    <citation type="submission" date="2020-09" db="EMBL/GenBank/DDBJ databases">
        <authorList>
            <person name="Sun Q."/>
            <person name="Zhou Y."/>
        </authorList>
    </citation>
    <scope>NUCLEOTIDE SEQUENCE</scope>
    <source>
        <strain evidence="1">CGMCC 4.7403</strain>
    </source>
</reference>
<dbReference type="SUPFAM" id="SSF50998">
    <property type="entry name" value="Quinoprotein alcohol dehydrogenase-like"/>
    <property type="match status" value="1"/>
</dbReference>
<accession>A0A919DHV1</accession>
<sequence>MRAERLTPYARLPRAYRDLTLLHSTVDAFGRAHWLLRERESAEQASGPYDAMVVTVADDGFHETRLSSVLPRFPRIDSLPDGGFVLADGRCREGDDQVQVFDALGRPTWTFQVGDAIEHLLTDESGDLWVGYFDEGIFGDDPLSAAGVRRWSSTGEPLWTYSPPPGADWISDCYALNVDGRTAWVYPYTQFALLEVCGDDPPRVRTTSVQGARGVAVHGERGAFLGGYRKDGDRLVMASLTDTSVETVSTTRLARPDGSPLDDRRHVVSRGPRLYVREQRRTDWAVWDISEHDGWT</sequence>
<proteinExistence type="predicted"/>
<keyword evidence="2" id="KW-1185">Reference proteome</keyword>
<reference evidence="1" key="1">
    <citation type="journal article" date="2014" name="Int. J. Syst. Evol. Microbiol.">
        <title>Complete genome sequence of Corynebacterium casei LMG S-19264T (=DSM 44701T), isolated from a smear-ripened cheese.</title>
        <authorList>
            <consortium name="US DOE Joint Genome Institute (JGI-PGF)"/>
            <person name="Walter F."/>
            <person name="Albersmeier A."/>
            <person name="Kalinowski J."/>
            <person name="Ruckert C."/>
        </authorList>
    </citation>
    <scope>NUCLEOTIDE SEQUENCE</scope>
    <source>
        <strain evidence="1">CGMCC 4.7403</strain>
    </source>
</reference>
<evidence type="ECO:0000313" key="2">
    <source>
        <dbReference type="Proteomes" id="UP000603227"/>
    </source>
</evidence>
<dbReference type="RefSeq" id="WP_189786470.1">
    <property type="nucleotide sequence ID" value="NZ_BNAT01000032.1"/>
</dbReference>
<dbReference type="InterPro" id="IPR011047">
    <property type="entry name" value="Quinoprotein_ADH-like_sf"/>
</dbReference>
<dbReference type="Proteomes" id="UP000603227">
    <property type="component" value="Unassembled WGS sequence"/>
</dbReference>
<comment type="caution">
    <text evidence="1">The sequence shown here is derived from an EMBL/GenBank/DDBJ whole genome shotgun (WGS) entry which is preliminary data.</text>
</comment>
<evidence type="ECO:0000313" key="1">
    <source>
        <dbReference type="EMBL" id="GHE48898.1"/>
    </source>
</evidence>
<organism evidence="1 2">
    <name type="scientific">Streptomyces capitiformicae</name>
    <dbReference type="NCBI Taxonomy" id="2014920"/>
    <lineage>
        <taxon>Bacteria</taxon>
        <taxon>Bacillati</taxon>
        <taxon>Actinomycetota</taxon>
        <taxon>Actinomycetes</taxon>
        <taxon>Kitasatosporales</taxon>
        <taxon>Streptomycetaceae</taxon>
        <taxon>Streptomyces</taxon>
    </lineage>
</organism>
<name>A0A919DHV1_9ACTN</name>
<dbReference type="AlphaFoldDB" id="A0A919DHV1"/>
<dbReference type="EMBL" id="BNAT01000032">
    <property type="protein sequence ID" value="GHE48898.1"/>
    <property type="molecule type" value="Genomic_DNA"/>
</dbReference>